<organism evidence="2 3">
    <name type="scientific">Paludisphaera borealis</name>
    <dbReference type="NCBI Taxonomy" id="1387353"/>
    <lineage>
        <taxon>Bacteria</taxon>
        <taxon>Pseudomonadati</taxon>
        <taxon>Planctomycetota</taxon>
        <taxon>Planctomycetia</taxon>
        <taxon>Isosphaerales</taxon>
        <taxon>Isosphaeraceae</taxon>
        <taxon>Paludisphaera</taxon>
    </lineage>
</organism>
<sequence length="360" mass="37267">MRSRSVRGFTLIELLVVIAIIAVLIALLLPAVQSAREAARRAQCTNNLKQLGLAVHNYISSNEVLPMQSLAPTAQDQSWGWSYGWGLGLLPFIEQQPAFSSFNFSLGIFGNAGGNTYQQGNNTVCQLKIAGFLCPSDGVKKMPADPNGGTSYVGNYGGPGQLASAASDGAYSGTIVPNGFKTDPNLGPVGIESIRDGTSNTALFSERLIGLVGSPSITKADKDAKRAIFTAAGPAAGTGAAGVQQLLAACNALPPTTASTRSDANGYTWFAGYPYHIAVNAYTHVGAPNSVSCNNSVDQGGWLTFTGPLGSAPPSSNHPGGVNMAMADGSVRFLKDSINLPTFWGIGTRAGGEVISSDAY</sequence>
<dbReference type="EMBL" id="CP019082">
    <property type="protein sequence ID" value="APW58936.1"/>
    <property type="molecule type" value="Genomic_DNA"/>
</dbReference>
<proteinExistence type="predicted"/>
<dbReference type="Pfam" id="PF07596">
    <property type="entry name" value="SBP_bac_10"/>
    <property type="match status" value="1"/>
</dbReference>
<name>A0A1U7CJ56_9BACT</name>
<dbReference type="KEGG" id="pbor:BSF38_00348"/>
<dbReference type="PROSITE" id="PS00409">
    <property type="entry name" value="PROKAR_NTER_METHYL"/>
    <property type="match status" value="1"/>
</dbReference>
<protein>
    <submittedName>
        <fullName evidence="2">Type II secretion system protein G</fullName>
    </submittedName>
</protein>
<dbReference type="NCBIfam" id="TIGR02532">
    <property type="entry name" value="IV_pilin_GFxxxE"/>
    <property type="match status" value="1"/>
</dbReference>
<dbReference type="Pfam" id="PF07963">
    <property type="entry name" value="N_methyl"/>
    <property type="match status" value="1"/>
</dbReference>
<dbReference type="STRING" id="1387353.BSF38_00348"/>
<gene>
    <name evidence="2" type="primary">xcpT_2</name>
    <name evidence="2" type="ORF">BSF38_00348</name>
</gene>
<feature type="domain" description="DUF1559" evidence="1">
    <location>
        <begin position="33"/>
        <end position="339"/>
    </location>
</feature>
<dbReference type="RefSeq" id="WP_076343183.1">
    <property type="nucleotide sequence ID" value="NZ_CP019082.1"/>
</dbReference>
<evidence type="ECO:0000313" key="3">
    <source>
        <dbReference type="Proteomes" id="UP000186309"/>
    </source>
</evidence>
<dbReference type="Proteomes" id="UP000186309">
    <property type="component" value="Chromosome"/>
</dbReference>
<dbReference type="NCBIfam" id="TIGR04294">
    <property type="entry name" value="pre_pil_HX9DG"/>
    <property type="match status" value="1"/>
</dbReference>
<dbReference type="InterPro" id="IPR012902">
    <property type="entry name" value="N_methyl_site"/>
</dbReference>
<dbReference type="InterPro" id="IPR045584">
    <property type="entry name" value="Pilin-like"/>
</dbReference>
<dbReference type="PANTHER" id="PTHR30093">
    <property type="entry name" value="GENERAL SECRETION PATHWAY PROTEIN G"/>
    <property type="match status" value="1"/>
</dbReference>
<reference evidence="3" key="1">
    <citation type="submission" date="2016-12" db="EMBL/GenBank/DDBJ databases">
        <title>Comparative genomics of four Isosphaeraceae planctomycetes: a common pool of plasmids and glycoside hydrolase genes.</title>
        <authorList>
            <person name="Ivanova A."/>
        </authorList>
    </citation>
    <scope>NUCLEOTIDE SEQUENCE [LARGE SCALE GENOMIC DNA]</scope>
    <source>
        <strain evidence="3">PX4</strain>
    </source>
</reference>
<dbReference type="Gene3D" id="3.30.700.10">
    <property type="entry name" value="Glycoprotein, Type 4 Pilin"/>
    <property type="match status" value="1"/>
</dbReference>
<evidence type="ECO:0000259" key="1">
    <source>
        <dbReference type="Pfam" id="PF07596"/>
    </source>
</evidence>
<keyword evidence="3" id="KW-1185">Reference proteome</keyword>
<evidence type="ECO:0000313" key="2">
    <source>
        <dbReference type="EMBL" id="APW58936.1"/>
    </source>
</evidence>
<dbReference type="InterPro" id="IPR011453">
    <property type="entry name" value="DUF1559"/>
</dbReference>
<dbReference type="InterPro" id="IPR027558">
    <property type="entry name" value="Pre_pil_HX9DG_C"/>
</dbReference>
<accession>A0A1U7CJ56</accession>
<dbReference type="SUPFAM" id="SSF54523">
    <property type="entry name" value="Pili subunits"/>
    <property type="match status" value="1"/>
</dbReference>
<dbReference type="OrthoDB" id="263171at2"/>
<dbReference type="PANTHER" id="PTHR30093:SF2">
    <property type="entry name" value="TYPE II SECRETION SYSTEM PROTEIN H"/>
    <property type="match status" value="1"/>
</dbReference>
<dbReference type="AlphaFoldDB" id="A0A1U7CJ56"/>